<dbReference type="AlphaFoldDB" id="A0A0L6VUG0"/>
<organism evidence="2 3">
    <name type="scientific">Puccinia sorghi</name>
    <dbReference type="NCBI Taxonomy" id="27349"/>
    <lineage>
        <taxon>Eukaryota</taxon>
        <taxon>Fungi</taxon>
        <taxon>Dikarya</taxon>
        <taxon>Basidiomycota</taxon>
        <taxon>Pucciniomycotina</taxon>
        <taxon>Pucciniomycetes</taxon>
        <taxon>Pucciniales</taxon>
        <taxon>Pucciniaceae</taxon>
        <taxon>Puccinia</taxon>
    </lineage>
</organism>
<feature type="region of interest" description="Disordered" evidence="1">
    <location>
        <begin position="733"/>
        <end position="772"/>
    </location>
</feature>
<dbReference type="EMBL" id="LAVV01000432">
    <property type="protein sequence ID" value="KNZ64353.1"/>
    <property type="molecule type" value="Genomic_DNA"/>
</dbReference>
<accession>A0A0L6VUG0</accession>
<dbReference type="OrthoDB" id="6484170at2759"/>
<dbReference type="STRING" id="27349.A0A0L6VUG0"/>
<comment type="caution">
    <text evidence="2">The sequence shown here is derived from an EMBL/GenBank/DDBJ whole genome shotgun (WGS) entry which is preliminary data.</text>
</comment>
<proteinExistence type="predicted"/>
<dbReference type="Proteomes" id="UP000037035">
    <property type="component" value="Unassembled WGS sequence"/>
</dbReference>
<gene>
    <name evidence="2" type="ORF">VP01_1038g7</name>
</gene>
<dbReference type="PANTHER" id="PTHR33266:SF1">
    <property type="entry name" value="F-BOX DOMAIN-CONTAINING PROTEIN"/>
    <property type="match status" value="1"/>
</dbReference>
<dbReference type="VEuPathDB" id="FungiDB:VP01_1038g7"/>
<evidence type="ECO:0000313" key="2">
    <source>
        <dbReference type="EMBL" id="KNZ64353.1"/>
    </source>
</evidence>
<name>A0A0L6VUG0_9BASI</name>
<dbReference type="PANTHER" id="PTHR33266">
    <property type="entry name" value="CHROMOSOME 15, WHOLE GENOME SHOTGUN SEQUENCE"/>
    <property type="match status" value="1"/>
</dbReference>
<feature type="compositionally biased region" description="Basic and acidic residues" evidence="1">
    <location>
        <begin position="733"/>
        <end position="745"/>
    </location>
</feature>
<evidence type="ECO:0000256" key="1">
    <source>
        <dbReference type="SAM" id="MobiDB-lite"/>
    </source>
</evidence>
<evidence type="ECO:0000313" key="3">
    <source>
        <dbReference type="Proteomes" id="UP000037035"/>
    </source>
</evidence>
<sequence>MTDQETRAISDSPSIHATIAERARPLHPSNTLYEQFCSYLKDAGGDRASKYLDILEDLVSELNLDKVKSKALIDFASGNIIESWDDTVEIWDITESESTQKKIVRLAFIRRYPEFYELEQGNLVERVKYLKLPVKTGLGKLKAKHTPSILGLDVVEAGYNRLLMKMSEEICVVYICLRPEGSTGEPKRSLLATEMLPASSSNFKHYYIRVIAAIFLVTTKFFLSTPGNGFKKRYQEWNEHQTTATFHRHVLEAFRTSMKITDENLIAKHLTDAVTALQEVFPEGPGLKVLLAIDEASAMLEIPKSEEVSWFRQFRRALRTIADKARVFAILVDTTSRVSNFLPISREDNSSRALGTRGKPSQLFPPIYKIRTFDLMVPPRSSLTWQQLFLSHRLSQYGVPFFSLYLEDSLKLGRAISYDTAIPGVLHFALKKLLCSEKITESIELTEARALALLGPTVGVPLHGQARLNVELTASHAAHIGYLDPTREYQHSFYPSQPIYALAANNHLRKYETILVSCINSLTSILSQGNVQTGDAGECASRIILICAMNQTLANMNTDQSKVVIGETSTLRNTNDLPTVHADSGSPWQPVPVSKFLETLTGLPAHRLPLGSIADPHKRKLLEQGMMFWNHFLFFSSTPTAESLMESMERGLAIQCPSQQPVIDQVLPIYLTDGTAEMDKTKMTYCGIQVKNRADDRTVTNYMAKMTHSNVKINTNDDNPYLVLHFSLRDKDTPEKSEGRLEKSTNIKNPQDYQLDEPRKQGKRQKKDKQATQEASLLFRGLDSFAFLSPQVKNELHRLVNICTNLASRHANDPVGQLYVEDFMLCTERS</sequence>
<keyword evidence="3" id="KW-1185">Reference proteome</keyword>
<protein>
    <submittedName>
        <fullName evidence="2">Uncharacterized protein</fullName>
    </submittedName>
</protein>
<reference evidence="2 3" key="1">
    <citation type="submission" date="2015-08" db="EMBL/GenBank/DDBJ databases">
        <title>Next Generation Sequencing and Analysis of the Genome of Puccinia sorghi L Schw, the Causal Agent of Maize Common Rust.</title>
        <authorList>
            <person name="Rochi L."/>
            <person name="Burguener G."/>
            <person name="Darino M."/>
            <person name="Turjanski A."/>
            <person name="Kreff E."/>
            <person name="Dieguez M.J."/>
            <person name="Sacco F."/>
        </authorList>
    </citation>
    <scope>NUCLEOTIDE SEQUENCE [LARGE SCALE GENOMIC DNA]</scope>
    <source>
        <strain evidence="2 3">RO10H11247</strain>
    </source>
</reference>